<dbReference type="SUPFAM" id="SSF90209">
    <property type="entry name" value="Ran binding protein zinc finger-like"/>
    <property type="match status" value="1"/>
</dbReference>
<evidence type="ECO:0000256" key="5">
    <source>
        <dbReference type="PROSITE-ProRule" id="PRU00322"/>
    </source>
</evidence>
<name>A0A061HU81_CRIGR</name>
<dbReference type="Gene3D" id="4.10.1060.10">
    <property type="entry name" value="Zinc finger, RanBP2-type"/>
    <property type="match status" value="1"/>
</dbReference>
<dbReference type="GO" id="GO:0003729">
    <property type="term" value="F:mRNA binding"/>
    <property type="evidence" value="ECO:0007669"/>
    <property type="project" value="TreeGrafter"/>
</dbReference>
<keyword evidence="6" id="KW-0175">Coiled coil</keyword>
<evidence type="ECO:0000256" key="7">
    <source>
        <dbReference type="SAM" id="MobiDB-lite"/>
    </source>
</evidence>
<reference evidence="10" key="1">
    <citation type="journal article" date="2013" name="Nat. Biotechnol.">
        <title>Chinese hamster genome sequenced from sorted chromosomes.</title>
        <authorList>
            <person name="Brinkrolf K."/>
            <person name="Rupp O."/>
            <person name="Laux H."/>
            <person name="Kollin F."/>
            <person name="Ernst W."/>
            <person name="Linke B."/>
            <person name="Kofler R."/>
            <person name="Romand S."/>
            <person name="Hesse F."/>
            <person name="Budach W.E."/>
            <person name="Galosy S."/>
            <person name="Muller D."/>
            <person name="Noll T."/>
            <person name="Wienberg J."/>
            <person name="Jostock T."/>
            <person name="Leonard M."/>
            <person name="Grillari J."/>
            <person name="Tauch A."/>
            <person name="Goesmann A."/>
            <person name="Helk B."/>
            <person name="Mott J.E."/>
            <person name="Puhler A."/>
            <person name="Borth N."/>
        </authorList>
    </citation>
    <scope>NUCLEOTIDE SEQUENCE [LARGE SCALE GENOMIC DNA]</scope>
    <source>
        <strain evidence="10">17A/GY</strain>
    </source>
</reference>
<dbReference type="Proteomes" id="UP000030759">
    <property type="component" value="Unassembled WGS sequence"/>
</dbReference>
<evidence type="ECO:0000313" key="9">
    <source>
        <dbReference type="EMBL" id="ERE63945.1"/>
    </source>
</evidence>
<evidence type="ECO:0000256" key="3">
    <source>
        <dbReference type="ARBA" id="ARBA00022771"/>
    </source>
</evidence>
<evidence type="ECO:0000256" key="2">
    <source>
        <dbReference type="ARBA" id="ARBA00022723"/>
    </source>
</evidence>
<gene>
    <name evidence="9" type="ORF">H671_xg20624</name>
</gene>
<feature type="coiled-coil region" evidence="6">
    <location>
        <begin position="40"/>
        <end position="67"/>
    </location>
</feature>
<dbReference type="PANTHER" id="PTHR23111">
    <property type="entry name" value="ZINC FINGER PROTEIN"/>
    <property type="match status" value="1"/>
</dbReference>
<dbReference type="InterPro" id="IPR028193">
    <property type="entry name" value="TEX13A-D_N"/>
</dbReference>
<organism evidence="9 10">
    <name type="scientific">Cricetulus griseus</name>
    <name type="common">Chinese hamster</name>
    <name type="synonym">Cricetulus barabensis griseus</name>
    <dbReference type="NCBI Taxonomy" id="10029"/>
    <lineage>
        <taxon>Eukaryota</taxon>
        <taxon>Metazoa</taxon>
        <taxon>Chordata</taxon>
        <taxon>Craniata</taxon>
        <taxon>Vertebrata</taxon>
        <taxon>Euteleostomi</taxon>
        <taxon>Mammalia</taxon>
        <taxon>Eutheria</taxon>
        <taxon>Euarchontoglires</taxon>
        <taxon>Glires</taxon>
        <taxon>Rodentia</taxon>
        <taxon>Myomorpha</taxon>
        <taxon>Muroidea</taxon>
        <taxon>Cricetidae</taxon>
        <taxon>Cricetinae</taxon>
        <taxon>Cricetulus</taxon>
    </lineage>
</organism>
<keyword evidence="2" id="KW-0479">Metal-binding</keyword>
<evidence type="ECO:0000259" key="8">
    <source>
        <dbReference type="PROSITE" id="PS50199"/>
    </source>
</evidence>
<dbReference type="Pfam" id="PF00641">
    <property type="entry name" value="Zn_ribbon_RanBP"/>
    <property type="match status" value="1"/>
</dbReference>
<dbReference type="GO" id="GO:0008270">
    <property type="term" value="F:zinc ion binding"/>
    <property type="evidence" value="ECO:0007669"/>
    <property type="project" value="UniProtKB-KW"/>
</dbReference>
<dbReference type="InterPro" id="IPR036443">
    <property type="entry name" value="Znf_RanBP2_sf"/>
</dbReference>
<dbReference type="Pfam" id="PF15186">
    <property type="entry name" value="TEX13"/>
    <property type="match status" value="1"/>
</dbReference>
<dbReference type="PROSITE" id="PS01358">
    <property type="entry name" value="ZF_RANBP2_1"/>
    <property type="match status" value="1"/>
</dbReference>
<evidence type="ECO:0000256" key="4">
    <source>
        <dbReference type="ARBA" id="ARBA00022833"/>
    </source>
</evidence>
<feature type="domain" description="RanBP2-type" evidence="8">
    <location>
        <begin position="269"/>
        <end position="298"/>
    </location>
</feature>
<dbReference type="AlphaFoldDB" id="A0A061HU81"/>
<feature type="compositionally biased region" description="Basic and acidic residues" evidence="7">
    <location>
        <begin position="161"/>
        <end position="174"/>
    </location>
</feature>
<dbReference type="EMBL" id="KE685904">
    <property type="protein sequence ID" value="ERE63945.1"/>
    <property type="molecule type" value="Genomic_DNA"/>
</dbReference>
<evidence type="ECO:0000256" key="1">
    <source>
        <dbReference type="ARBA" id="ARBA00008287"/>
    </source>
</evidence>
<comment type="similarity">
    <text evidence="1">Belongs to the TEX13 family.</text>
</comment>
<protein>
    <submittedName>
        <fullName evidence="9">Zinc finger, RanBP2-type containing protein</fullName>
    </submittedName>
</protein>
<dbReference type="InterPro" id="IPR001876">
    <property type="entry name" value="Znf_RanBP2"/>
</dbReference>
<accession>A0A061HU81</accession>
<dbReference type="PANTHER" id="PTHR23111:SF103">
    <property type="entry name" value="TEX13 FAMILY MEMBER C3-RELATED"/>
    <property type="match status" value="1"/>
</dbReference>
<sequence length="311" mass="36167">MQLCESWGDLERELQAIVTDSAMPKTVKKSCAWGALALAVGLAEKKAQEHREKVKMMQDQVDEQKLLINALLGMVQKQRVKHQIAEKGVDEYKLHKGFRDFNRVEGKEDFFPSNPVSEISTQYENQEDDEEEGDEIYALNNFVLCGDEGYDATETEPLTESGHDDEEKNEVPVKENRNEVNNFSDPEMQKAWSQACPLKPHSLSSSSEQPRFVSQVAAEEGEQIFSVPTVHCSPASWRSRQYHSRKMLSEKFRLRSNNSYYKKRGIIRRAGDWYCDECNVMNFSWRNVCFRCKQFQTTKVIEDFLHNWRFR</sequence>
<keyword evidence="3 5" id="KW-0863">Zinc-finger</keyword>
<dbReference type="PROSITE" id="PS50199">
    <property type="entry name" value="ZF_RANBP2_2"/>
    <property type="match status" value="1"/>
</dbReference>
<dbReference type="SMART" id="SM00547">
    <property type="entry name" value="ZnF_RBZ"/>
    <property type="match status" value="1"/>
</dbReference>
<proteinExistence type="inferred from homology"/>
<evidence type="ECO:0000313" key="10">
    <source>
        <dbReference type="Proteomes" id="UP000030759"/>
    </source>
</evidence>
<evidence type="ECO:0000256" key="6">
    <source>
        <dbReference type="SAM" id="Coils"/>
    </source>
</evidence>
<feature type="region of interest" description="Disordered" evidence="7">
    <location>
        <begin position="152"/>
        <end position="174"/>
    </location>
</feature>
<keyword evidence="4" id="KW-0862">Zinc</keyword>